<evidence type="ECO:0000313" key="1">
    <source>
        <dbReference type="EMBL" id="JAD30220.1"/>
    </source>
</evidence>
<dbReference type="EMBL" id="GBRH01267675">
    <property type="protein sequence ID" value="JAD30220.1"/>
    <property type="molecule type" value="Transcribed_RNA"/>
</dbReference>
<name>A0A0A8Z0F6_ARUDO</name>
<reference evidence="1" key="1">
    <citation type="submission" date="2014-09" db="EMBL/GenBank/DDBJ databases">
        <authorList>
            <person name="Magalhaes I.L.F."/>
            <person name="Oliveira U."/>
            <person name="Santos F.R."/>
            <person name="Vidigal T.H.D.A."/>
            <person name="Brescovit A.D."/>
            <person name="Santos A.J."/>
        </authorList>
    </citation>
    <scope>NUCLEOTIDE SEQUENCE</scope>
    <source>
        <tissue evidence="1">Shoot tissue taken approximately 20 cm above the soil surface</tissue>
    </source>
</reference>
<reference evidence="1" key="2">
    <citation type="journal article" date="2015" name="Data Brief">
        <title>Shoot transcriptome of the giant reed, Arundo donax.</title>
        <authorList>
            <person name="Barrero R.A."/>
            <person name="Guerrero F.D."/>
            <person name="Moolhuijzen P."/>
            <person name="Goolsby J.A."/>
            <person name="Tidwell J."/>
            <person name="Bellgard S.E."/>
            <person name="Bellgard M.I."/>
        </authorList>
    </citation>
    <scope>NUCLEOTIDE SEQUENCE</scope>
    <source>
        <tissue evidence="1">Shoot tissue taken approximately 20 cm above the soil surface</tissue>
    </source>
</reference>
<sequence>MANVATQNSFLSSRLKDSHSNQFESLGCHVEDEAVDGFGSRSRTSCFKEVIVATSIDNEMYYDDYDGDESDSVDEQHQTPHIIHDFVVGYSSFNDAPWQRYVPLNSTASDPFVLSMRSNTFILFFRCDSIISFLL</sequence>
<dbReference type="AlphaFoldDB" id="A0A0A8Z0F6"/>
<organism evidence="1">
    <name type="scientific">Arundo donax</name>
    <name type="common">Giant reed</name>
    <name type="synonym">Donax arundinaceus</name>
    <dbReference type="NCBI Taxonomy" id="35708"/>
    <lineage>
        <taxon>Eukaryota</taxon>
        <taxon>Viridiplantae</taxon>
        <taxon>Streptophyta</taxon>
        <taxon>Embryophyta</taxon>
        <taxon>Tracheophyta</taxon>
        <taxon>Spermatophyta</taxon>
        <taxon>Magnoliopsida</taxon>
        <taxon>Liliopsida</taxon>
        <taxon>Poales</taxon>
        <taxon>Poaceae</taxon>
        <taxon>PACMAD clade</taxon>
        <taxon>Arundinoideae</taxon>
        <taxon>Arundineae</taxon>
        <taxon>Arundo</taxon>
    </lineage>
</organism>
<protein>
    <submittedName>
        <fullName evidence="1">Uncharacterized protein</fullName>
    </submittedName>
</protein>
<proteinExistence type="predicted"/>
<accession>A0A0A8Z0F6</accession>